<keyword evidence="1" id="KW-1133">Transmembrane helix</keyword>
<gene>
    <name evidence="2" type="ORF">GP2143_13816</name>
</gene>
<dbReference type="AlphaFoldDB" id="A0Y883"/>
<keyword evidence="3" id="KW-1185">Reference proteome</keyword>
<proteinExistence type="predicted"/>
<feature type="transmembrane region" description="Helical" evidence="1">
    <location>
        <begin position="38"/>
        <end position="60"/>
    </location>
</feature>
<evidence type="ECO:0000313" key="2">
    <source>
        <dbReference type="EMBL" id="EAW32337.1"/>
    </source>
</evidence>
<feature type="transmembrane region" description="Helical" evidence="1">
    <location>
        <begin position="72"/>
        <end position="88"/>
    </location>
</feature>
<evidence type="ECO:0000313" key="3">
    <source>
        <dbReference type="Proteomes" id="UP000004931"/>
    </source>
</evidence>
<keyword evidence="1" id="KW-0472">Membrane</keyword>
<protein>
    <submittedName>
        <fullName evidence="2">Uncharacterized protein</fullName>
    </submittedName>
</protein>
<name>A0Y883_9GAMM</name>
<dbReference type="EMBL" id="AAVT01000001">
    <property type="protein sequence ID" value="EAW32337.1"/>
    <property type="molecule type" value="Genomic_DNA"/>
</dbReference>
<comment type="caution">
    <text evidence="2">The sequence shown here is derived from an EMBL/GenBank/DDBJ whole genome shotgun (WGS) entry which is preliminary data.</text>
</comment>
<sequence length="135" mass="16189">MAAFILLAEAWVTYLPERYLHYLSILYYSWRLEYYLDYRWLVLVDTLGLAALHTIIWIVPYRILKILKPMKTIPYLYILSLGTVVLLYVDRNGFKVRDVTTEFGWGDFRLVVIYLLPTLIFHKYFTSRQKRLAQA</sequence>
<evidence type="ECO:0000256" key="1">
    <source>
        <dbReference type="SAM" id="Phobius"/>
    </source>
</evidence>
<keyword evidence="1" id="KW-0812">Transmembrane</keyword>
<accession>A0Y883</accession>
<feature type="transmembrane region" description="Helical" evidence="1">
    <location>
        <begin position="108"/>
        <end position="125"/>
    </location>
</feature>
<dbReference type="Proteomes" id="UP000004931">
    <property type="component" value="Unassembled WGS sequence"/>
</dbReference>
<reference evidence="2 3" key="1">
    <citation type="journal article" date="2010" name="J. Bacteriol.">
        <title>Genome sequence of the oligotrophic marine Gammaproteobacterium HTCC2143, isolated from the Oregon Coast.</title>
        <authorList>
            <person name="Oh H.M."/>
            <person name="Kang I."/>
            <person name="Ferriera S."/>
            <person name="Giovannoni S.J."/>
            <person name="Cho J.C."/>
        </authorList>
    </citation>
    <scope>NUCLEOTIDE SEQUENCE [LARGE SCALE GENOMIC DNA]</scope>
    <source>
        <strain evidence="2 3">HTCC2143</strain>
    </source>
</reference>
<organism evidence="2 3">
    <name type="scientific">marine gamma proteobacterium HTCC2143</name>
    <dbReference type="NCBI Taxonomy" id="247633"/>
    <lineage>
        <taxon>Bacteria</taxon>
        <taxon>Pseudomonadati</taxon>
        <taxon>Pseudomonadota</taxon>
        <taxon>Gammaproteobacteria</taxon>
        <taxon>Cellvibrionales</taxon>
        <taxon>Spongiibacteraceae</taxon>
        <taxon>BD1-7 clade</taxon>
    </lineage>
</organism>